<protein>
    <submittedName>
        <fullName evidence="1">Uncharacterized protein</fullName>
    </submittedName>
</protein>
<dbReference type="AlphaFoldDB" id="A0A381PDH8"/>
<dbReference type="PROSITE" id="PS51257">
    <property type="entry name" value="PROKAR_LIPOPROTEIN"/>
    <property type="match status" value="1"/>
</dbReference>
<name>A0A381PDH8_9ZZZZ</name>
<accession>A0A381PDH8</accession>
<sequence length="497" mass="55723">MATSPTRLFLALPLLLTIACASATDRFNDGLDLEAQGRYMEAAYRYADAVEKDVSLQEARDRLLIVGDSAIMVTLEEADYLDGVGEPAEAARQFLAIDRLMSRVRSVGMRLTEPDGYRVDRRTAFERAIEWYMTEGEDASREGRWEDAMRAFASVRGDFSPTRDQREASFEAQTRVMIDWAEIELADRRPRTAYGIAERALSVRRSTPRPIVLEVSDLQDRALAMGRVVVAALPVSANERVREVAGTTLEIELDQAMETGRWRSAPPFVAMADANILRRELRGLLRGVIPQSPALVGRALDLIGADYGVMVELVSLRITDEDVEVDERTAVIRRQDLDRERGPARDACYGPGLGHDRGRGVRLDPADCRGRGWGPDQGSDSDRNTRRRWVTYDIGDTVTYWVISGERTVRAEADVLIVNLDGRAIAEFTINSRQEGSFQEGEFDGDPWQLGLNNRDARLFDFAEWADEWTRIQRDVISQLADGITVQTFRAVLSGVE</sequence>
<dbReference type="EMBL" id="UINC01000950">
    <property type="protein sequence ID" value="SUZ65052.1"/>
    <property type="molecule type" value="Genomic_DNA"/>
</dbReference>
<reference evidence="1" key="1">
    <citation type="submission" date="2018-05" db="EMBL/GenBank/DDBJ databases">
        <authorList>
            <person name="Lanie J.A."/>
            <person name="Ng W.-L."/>
            <person name="Kazmierczak K.M."/>
            <person name="Andrzejewski T.M."/>
            <person name="Davidsen T.M."/>
            <person name="Wayne K.J."/>
            <person name="Tettelin H."/>
            <person name="Glass J.I."/>
            <person name="Rusch D."/>
            <person name="Podicherti R."/>
            <person name="Tsui H.-C.T."/>
            <person name="Winkler M.E."/>
        </authorList>
    </citation>
    <scope>NUCLEOTIDE SEQUENCE</scope>
</reference>
<proteinExistence type="predicted"/>
<gene>
    <name evidence="1" type="ORF">METZ01_LOCUS17906</name>
</gene>
<organism evidence="1">
    <name type="scientific">marine metagenome</name>
    <dbReference type="NCBI Taxonomy" id="408172"/>
    <lineage>
        <taxon>unclassified sequences</taxon>
        <taxon>metagenomes</taxon>
        <taxon>ecological metagenomes</taxon>
    </lineage>
</organism>
<evidence type="ECO:0000313" key="1">
    <source>
        <dbReference type="EMBL" id="SUZ65052.1"/>
    </source>
</evidence>